<feature type="compositionally biased region" description="Polar residues" evidence="1">
    <location>
        <begin position="46"/>
        <end position="55"/>
    </location>
</feature>
<protein>
    <submittedName>
        <fullName evidence="2">Uncharacterized protein</fullName>
    </submittedName>
</protein>
<reference evidence="2 3" key="1">
    <citation type="submission" date="2016-10" db="EMBL/GenBank/DDBJ databases">
        <title>The genome sequence of Colletotrichum fioriniae PJ7.</title>
        <authorList>
            <person name="Baroncelli R."/>
        </authorList>
    </citation>
    <scope>NUCLEOTIDE SEQUENCE [LARGE SCALE GENOMIC DNA]</scope>
    <source>
        <strain evidence="2">Col 31</strain>
    </source>
</reference>
<dbReference type="EMBL" id="MLGG01000046">
    <property type="protein sequence ID" value="KAK1452061.1"/>
    <property type="molecule type" value="Genomic_DNA"/>
</dbReference>
<evidence type="ECO:0000256" key="1">
    <source>
        <dbReference type="SAM" id="MobiDB-lite"/>
    </source>
</evidence>
<accession>A0AAI9U5J5</accession>
<keyword evidence="3" id="KW-1185">Reference proteome</keyword>
<feature type="region of interest" description="Disordered" evidence="1">
    <location>
        <begin position="36"/>
        <end position="55"/>
    </location>
</feature>
<name>A0AAI9U5J5_9PEZI</name>
<dbReference type="Proteomes" id="UP001239795">
    <property type="component" value="Unassembled WGS sequence"/>
</dbReference>
<evidence type="ECO:0000313" key="2">
    <source>
        <dbReference type="EMBL" id="KAK1452061.1"/>
    </source>
</evidence>
<sequence length="158" mass="16963">MVATATHQCFDSSNVIICAPIRCAFWTLRLAESDPVSGEREREQSGGVSFPNSARSDTAALSDITASQSANLQECGSNHISDMACIAYLSQRLCGVESWPPRSCRTTISRPSIVVYLSRAHSASPLCPSWDRYGSLDGDSHPANKAKSSHFTASSYGS</sequence>
<organism evidence="2 3">
    <name type="scientific">Colletotrichum melonis</name>
    <dbReference type="NCBI Taxonomy" id="1209925"/>
    <lineage>
        <taxon>Eukaryota</taxon>
        <taxon>Fungi</taxon>
        <taxon>Dikarya</taxon>
        <taxon>Ascomycota</taxon>
        <taxon>Pezizomycotina</taxon>
        <taxon>Sordariomycetes</taxon>
        <taxon>Hypocreomycetidae</taxon>
        <taxon>Glomerellales</taxon>
        <taxon>Glomerellaceae</taxon>
        <taxon>Colletotrichum</taxon>
        <taxon>Colletotrichum acutatum species complex</taxon>
    </lineage>
</organism>
<comment type="caution">
    <text evidence="2">The sequence shown here is derived from an EMBL/GenBank/DDBJ whole genome shotgun (WGS) entry which is preliminary data.</text>
</comment>
<dbReference type="AlphaFoldDB" id="A0AAI9U5J5"/>
<proteinExistence type="predicted"/>
<gene>
    <name evidence="2" type="ORF">CMEL01_06635</name>
</gene>
<evidence type="ECO:0000313" key="3">
    <source>
        <dbReference type="Proteomes" id="UP001239795"/>
    </source>
</evidence>